<dbReference type="Gene3D" id="4.10.60.10">
    <property type="entry name" value="Zinc finger, CCHC-type"/>
    <property type="match status" value="1"/>
</dbReference>
<keyword evidence="5" id="KW-1185">Reference proteome</keyword>
<evidence type="ECO:0000313" key="5">
    <source>
        <dbReference type="Proteomes" id="UP000265515"/>
    </source>
</evidence>
<keyword evidence="1" id="KW-0863">Zinc-finger</keyword>
<dbReference type="EMBL" id="BFEA01000063">
    <property type="protein sequence ID" value="GBG65579.1"/>
    <property type="molecule type" value="Genomic_DNA"/>
</dbReference>
<reference evidence="4 5" key="1">
    <citation type="journal article" date="2018" name="Cell">
        <title>The Chara Genome: Secondary Complexity and Implications for Plant Terrestrialization.</title>
        <authorList>
            <person name="Nishiyama T."/>
            <person name="Sakayama H."/>
            <person name="Vries J.D."/>
            <person name="Buschmann H."/>
            <person name="Saint-Marcoux D."/>
            <person name="Ullrich K.K."/>
            <person name="Haas F.B."/>
            <person name="Vanderstraeten L."/>
            <person name="Becker D."/>
            <person name="Lang D."/>
            <person name="Vosolsobe S."/>
            <person name="Rombauts S."/>
            <person name="Wilhelmsson P.K.I."/>
            <person name="Janitza P."/>
            <person name="Kern R."/>
            <person name="Heyl A."/>
            <person name="Rumpler F."/>
            <person name="Villalobos L.I.A.C."/>
            <person name="Clay J.M."/>
            <person name="Skokan R."/>
            <person name="Toyoda A."/>
            <person name="Suzuki Y."/>
            <person name="Kagoshima H."/>
            <person name="Schijlen E."/>
            <person name="Tajeshwar N."/>
            <person name="Catarino B."/>
            <person name="Hetherington A.J."/>
            <person name="Saltykova A."/>
            <person name="Bonnot C."/>
            <person name="Breuninger H."/>
            <person name="Symeonidi A."/>
            <person name="Radhakrishnan G.V."/>
            <person name="Van Nieuwerburgh F."/>
            <person name="Deforce D."/>
            <person name="Chang C."/>
            <person name="Karol K.G."/>
            <person name="Hedrich R."/>
            <person name="Ulvskov P."/>
            <person name="Glockner G."/>
            <person name="Delwiche C.F."/>
            <person name="Petrasek J."/>
            <person name="Van de Peer Y."/>
            <person name="Friml J."/>
            <person name="Beilby M."/>
            <person name="Dolan L."/>
            <person name="Kohara Y."/>
            <person name="Sugano S."/>
            <person name="Fujiyama A."/>
            <person name="Delaux P.-M."/>
            <person name="Quint M."/>
            <person name="TheiBen G."/>
            <person name="Hagemann M."/>
            <person name="Harholt J."/>
            <person name="Dunand C."/>
            <person name="Zachgo S."/>
            <person name="Langdale J."/>
            <person name="Maumus F."/>
            <person name="Straeten D.V.D."/>
            <person name="Gould S.B."/>
            <person name="Rensing S.A."/>
        </authorList>
    </citation>
    <scope>NUCLEOTIDE SEQUENCE [LARGE SCALE GENOMIC DNA]</scope>
    <source>
        <strain evidence="4 5">S276</strain>
    </source>
</reference>
<dbReference type="SMART" id="SM00343">
    <property type="entry name" value="ZnF_C2HC"/>
    <property type="match status" value="1"/>
</dbReference>
<dbReference type="PROSITE" id="PS50158">
    <property type="entry name" value="ZF_CCHC"/>
    <property type="match status" value="1"/>
</dbReference>
<accession>A0A388K6C0</accession>
<organism evidence="4 5">
    <name type="scientific">Chara braunii</name>
    <name type="common">Braun's stonewort</name>
    <dbReference type="NCBI Taxonomy" id="69332"/>
    <lineage>
        <taxon>Eukaryota</taxon>
        <taxon>Viridiplantae</taxon>
        <taxon>Streptophyta</taxon>
        <taxon>Charophyceae</taxon>
        <taxon>Charales</taxon>
        <taxon>Characeae</taxon>
        <taxon>Chara</taxon>
    </lineage>
</organism>
<evidence type="ECO:0000256" key="1">
    <source>
        <dbReference type="PROSITE-ProRule" id="PRU00047"/>
    </source>
</evidence>
<name>A0A388K6C0_CHABU</name>
<evidence type="ECO:0000256" key="2">
    <source>
        <dbReference type="SAM" id="MobiDB-lite"/>
    </source>
</evidence>
<gene>
    <name evidence="4" type="ORF">CBR_g51461</name>
</gene>
<dbReference type="GO" id="GO:0003676">
    <property type="term" value="F:nucleic acid binding"/>
    <property type="evidence" value="ECO:0007669"/>
    <property type="project" value="InterPro"/>
</dbReference>
<evidence type="ECO:0000313" key="4">
    <source>
        <dbReference type="EMBL" id="GBG65579.1"/>
    </source>
</evidence>
<comment type="caution">
    <text evidence="4">The sequence shown here is derived from an EMBL/GenBank/DDBJ whole genome shotgun (WGS) entry which is preliminary data.</text>
</comment>
<dbReference type="Gramene" id="GBG65579">
    <property type="protein sequence ID" value="GBG65579"/>
    <property type="gene ID" value="CBR_g51461"/>
</dbReference>
<proteinExistence type="predicted"/>
<dbReference type="AlphaFoldDB" id="A0A388K6C0"/>
<dbReference type="GO" id="GO:0008270">
    <property type="term" value="F:zinc ion binding"/>
    <property type="evidence" value="ECO:0007669"/>
    <property type="project" value="UniProtKB-KW"/>
</dbReference>
<protein>
    <recommendedName>
        <fullName evidence="3">CCHC-type domain-containing protein</fullName>
    </recommendedName>
</protein>
<dbReference type="Proteomes" id="UP000265515">
    <property type="component" value="Unassembled WGS sequence"/>
</dbReference>
<evidence type="ECO:0000259" key="3">
    <source>
        <dbReference type="PROSITE" id="PS50158"/>
    </source>
</evidence>
<feature type="domain" description="CCHC-type" evidence="3">
    <location>
        <begin position="10"/>
        <end position="24"/>
    </location>
</feature>
<dbReference type="OrthoDB" id="106784at2759"/>
<keyword evidence="1" id="KW-0479">Metal-binding</keyword>
<sequence>MAASVPSRTCYTCGSPHHYMRECPHRGFAPRPPATGANAIPTGPSTAVPPVLALPPPSYANPVPAPAPVYPSTSNYASNYQGQPRGGFWKTNQERLDKCYAKVIADEEQAAKKKEEDERKMKLKEEEDRKKEWKEEREKLEAEMAARIDKRMELVCGTKNRTDGAGCEKVNEELLQLRKENESLRKRLTGEGTSCSEDRISSLQREMADLKRQMVEKRCGDDEVFALKKEIEELRGTALVKINFEQEIAG</sequence>
<feature type="region of interest" description="Disordered" evidence="2">
    <location>
        <begin position="109"/>
        <end position="132"/>
    </location>
</feature>
<keyword evidence="1" id="KW-0862">Zinc</keyword>
<dbReference type="InterPro" id="IPR001878">
    <property type="entry name" value="Znf_CCHC"/>
</dbReference>